<proteinExistence type="predicted"/>
<keyword evidence="2" id="KW-1185">Reference proteome</keyword>
<protein>
    <recommendedName>
        <fullName evidence="3">P22 coat protein-protein 5 domain protein</fullName>
    </recommendedName>
</protein>
<dbReference type="RefSeq" id="WP_075734865.1">
    <property type="nucleotide sequence ID" value="NZ_CP009249.1"/>
</dbReference>
<dbReference type="EMBL" id="CP009249">
    <property type="protein sequence ID" value="APT92894.1"/>
    <property type="molecule type" value="Genomic_DNA"/>
</dbReference>
<dbReference type="AlphaFoldDB" id="A0A1L7D435"/>
<dbReference type="Proteomes" id="UP000185491">
    <property type="component" value="Chromosome"/>
</dbReference>
<dbReference type="STRING" id="161895.CPHO_08345"/>
<dbReference type="OrthoDB" id="1624479at2"/>
<evidence type="ECO:0000313" key="1">
    <source>
        <dbReference type="EMBL" id="APT92894.1"/>
    </source>
</evidence>
<dbReference type="Pfam" id="PF19821">
    <property type="entry name" value="Phage_capsid_2"/>
    <property type="match status" value="1"/>
</dbReference>
<gene>
    <name evidence="1" type="ORF">CPHO_08345</name>
</gene>
<reference evidence="1 2" key="1">
    <citation type="submission" date="2014-08" db="EMBL/GenBank/DDBJ databases">
        <title>Complete genome sequence of Corynebacterium phocae M408/89/1(T)(=DSM 44612(T)), isolated from the common seal (Phoca vitulina).</title>
        <authorList>
            <person name="Ruckert C."/>
            <person name="Albersmeier A."/>
            <person name="Winkler A."/>
            <person name="Kalinowski J."/>
        </authorList>
    </citation>
    <scope>NUCLEOTIDE SEQUENCE [LARGE SCALE GENOMIC DNA]</scope>
    <source>
        <strain evidence="1 2">M408/89/1</strain>
    </source>
</reference>
<evidence type="ECO:0008006" key="3">
    <source>
        <dbReference type="Google" id="ProtNLM"/>
    </source>
</evidence>
<sequence length="297" mass="31580">MSVDSFIPELWNAAIIEPYEKSLIYGQGSIASRAYSGNISRVGDTVHLTTLTSPTVKKYTKGQDITIEDLATNTSTLTIDQGSYFAFGVDDLDKLQAAGALQDPATRAASIKLRDSADLYLAGVLKDGAKSSNKLGTLQVVNDDPQRVGTDQTTAFKTLVLLAEKLNSNSVPTTGRYVVVGPKTYSALLMDPRFTRVDASGTSEGLRNGIVGRAVGFDVLVSNNVPTTAQRELAIAGVPDAFAYASQLLNTEALRDPKQFRDIVRGLHAYGATVVRPEGLATADINVVEPAAVARVA</sequence>
<organism evidence="1 2">
    <name type="scientific">Corynebacterium phocae</name>
    <dbReference type="NCBI Taxonomy" id="161895"/>
    <lineage>
        <taxon>Bacteria</taxon>
        <taxon>Bacillati</taxon>
        <taxon>Actinomycetota</taxon>
        <taxon>Actinomycetes</taxon>
        <taxon>Mycobacteriales</taxon>
        <taxon>Corynebacteriaceae</taxon>
        <taxon>Corynebacterium</taxon>
    </lineage>
</organism>
<evidence type="ECO:0000313" key="2">
    <source>
        <dbReference type="Proteomes" id="UP000185491"/>
    </source>
</evidence>
<name>A0A1L7D435_9CORY</name>
<accession>A0A1L7D435</accession>
<dbReference type="KEGG" id="cpho:CPHO_08345"/>
<dbReference type="InterPro" id="IPR045565">
    <property type="entry name" value="Phage_capsid_2"/>
</dbReference>